<sequence length="266" mass="29272">VDPLAYLAHSVQHQISTHGAPQSSSSSSTSAPQQLTSSSHEDAMMATMDKIVNLLSGFQKQFPQTNNQLRASSNPRTHATMHDGRITTEPVQRRAPGNVVTAGTHGNQAYGNVTNRNGKKVICYNCRGDGHVARQCKEKKKEKHLQYFEDKVMLMKAKERGEVLDAEAKAFLADVECDEPYDEPLAITTKTAFNVDHENAYDSNVDEDPYAAAAFMANLTSTEGTSGTSSKVINEVHTYDHNLDDNNTPDDNNDPDDNSKFCTKFC</sequence>
<feature type="non-terminal residue" evidence="4">
    <location>
        <position position="266"/>
    </location>
</feature>
<dbReference type="Pfam" id="PF00098">
    <property type="entry name" value="zf-CCHC"/>
    <property type="match status" value="1"/>
</dbReference>
<dbReference type="InterPro" id="IPR001878">
    <property type="entry name" value="Znf_CCHC"/>
</dbReference>
<evidence type="ECO:0000256" key="2">
    <source>
        <dbReference type="SAM" id="MobiDB-lite"/>
    </source>
</evidence>
<dbReference type="AlphaFoldDB" id="A0A699RPE4"/>
<reference evidence="4" key="1">
    <citation type="journal article" date="2019" name="Sci. Rep.">
        <title>Draft genome of Tanacetum cinerariifolium, the natural source of mosquito coil.</title>
        <authorList>
            <person name="Yamashiro T."/>
            <person name="Shiraishi A."/>
            <person name="Satake H."/>
            <person name="Nakayama K."/>
        </authorList>
    </citation>
    <scope>NUCLEOTIDE SEQUENCE</scope>
</reference>
<proteinExistence type="predicted"/>
<dbReference type="PROSITE" id="PS50158">
    <property type="entry name" value="ZF_CCHC"/>
    <property type="match status" value="1"/>
</dbReference>
<dbReference type="GO" id="GO:0003676">
    <property type="term" value="F:nucleic acid binding"/>
    <property type="evidence" value="ECO:0007669"/>
    <property type="project" value="InterPro"/>
</dbReference>
<dbReference type="GO" id="GO:0008270">
    <property type="term" value="F:zinc ion binding"/>
    <property type="evidence" value="ECO:0007669"/>
    <property type="project" value="UniProtKB-KW"/>
</dbReference>
<keyword evidence="1" id="KW-0862">Zinc</keyword>
<feature type="non-terminal residue" evidence="4">
    <location>
        <position position="1"/>
    </location>
</feature>
<dbReference type="EMBL" id="BKCJ011102252">
    <property type="protein sequence ID" value="GFC85872.1"/>
    <property type="molecule type" value="Genomic_DNA"/>
</dbReference>
<accession>A0A699RPE4</accession>
<dbReference type="SUPFAM" id="SSF57756">
    <property type="entry name" value="Retrovirus zinc finger-like domains"/>
    <property type="match status" value="1"/>
</dbReference>
<evidence type="ECO:0000313" key="4">
    <source>
        <dbReference type="EMBL" id="GFC85872.1"/>
    </source>
</evidence>
<feature type="region of interest" description="Disordered" evidence="2">
    <location>
        <begin position="13"/>
        <end position="40"/>
    </location>
</feature>
<keyword evidence="1" id="KW-0863">Zinc-finger</keyword>
<keyword evidence="1" id="KW-0479">Metal-binding</keyword>
<feature type="domain" description="CCHC-type" evidence="3">
    <location>
        <begin position="123"/>
        <end position="138"/>
    </location>
</feature>
<evidence type="ECO:0000256" key="1">
    <source>
        <dbReference type="PROSITE-ProRule" id="PRU00047"/>
    </source>
</evidence>
<comment type="caution">
    <text evidence="4">The sequence shown here is derived from an EMBL/GenBank/DDBJ whole genome shotgun (WGS) entry which is preliminary data.</text>
</comment>
<feature type="compositionally biased region" description="Low complexity" evidence="2">
    <location>
        <begin position="20"/>
        <end position="38"/>
    </location>
</feature>
<dbReference type="SMART" id="SM00343">
    <property type="entry name" value="ZnF_C2HC"/>
    <property type="match status" value="1"/>
</dbReference>
<dbReference type="Gene3D" id="4.10.60.10">
    <property type="entry name" value="Zinc finger, CCHC-type"/>
    <property type="match status" value="1"/>
</dbReference>
<evidence type="ECO:0000259" key="3">
    <source>
        <dbReference type="PROSITE" id="PS50158"/>
    </source>
</evidence>
<name>A0A699RPE4_TANCI</name>
<gene>
    <name evidence="4" type="ORF">Tci_857842</name>
</gene>
<dbReference type="InterPro" id="IPR036875">
    <property type="entry name" value="Znf_CCHC_sf"/>
</dbReference>
<organism evidence="4">
    <name type="scientific">Tanacetum cinerariifolium</name>
    <name type="common">Dalmatian daisy</name>
    <name type="synonym">Chrysanthemum cinerariifolium</name>
    <dbReference type="NCBI Taxonomy" id="118510"/>
    <lineage>
        <taxon>Eukaryota</taxon>
        <taxon>Viridiplantae</taxon>
        <taxon>Streptophyta</taxon>
        <taxon>Embryophyta</taxon>
        <taxon>Tracheophyta</taxon>
        <taxon>Spermatophyta</taxon>
        <taxon>Magnoliopsida</taxon>
        <taxon>eudicotyledons</taxon>
        <taxon>Gunneridae</taxon>
        <taxon>Pentapetalae</taxon>
        <taxon>asterids</taxon>
        <taxon>campanulids</taxon>
        <taxon>Asterales</taxon>
        <taxon>Asteraceae</taxon>
        <taxon>Asteroideae</taxon>
        <taxon>Anthemideae</taxon>
        <taxon>Anthemidinae</taxon>
        <taxon>Tanacetum</taxon>
    </lineage>
</organism>
<protein>
    <recommendedName>
        <fullName evidence="3">CCHC-type domain-containing protein</fullName>
    </recommendedName>
</protein>